<reference evidence="4 5" key="1">
    <citation type="journal article" date="2023" name="Elife">
        <title>Identification of key yeast species and microbe-microbe interactions impacting larval growth of Drosophila in the wild.</title>
        <authorList>
            <person name="Mure A."/>
            <person name="Sugiura Y."/>
            <person name="Maeda R."/>
            <person name="Honda K."/>
            <person name="Sakurai N."/>
            <person name="Takahashi Y."/>
            <person name="Watada M."/>
            <person name="Katoh T."/>
            <person name="Gotoh A."/>
            <person name="Gotoh Y."/>
            <person name="Taniguchi I."/>
            <person name="Nakamura K."/>
            <person name="Hayashi T."/>
            <person name="Katayama T."/>
            <person name="Uemura T."/>
            <person name="Hattori Y."/>
        </authorList>
    </citation>
    <scope>NUCLEOTIDE SEQUENCE [LARGE SCALE GENOMIC DNA]</scope>
    <source>
        <strain evidence="4 5">KH-74</strain>
    </source>
</reference>
<feature type="chain" id="PRO_5043349529" description="PA14 domain-containing protein" evidence="2">
    <location>
        <begin position="28"/>
        <end position="749"/>
    </location>
</feature>
<dbReference type="InterPro" id="IPR011658">
    <property type="entry name" value="PA14_dom"/>
</dbReference>
<gene>
    <name evidence="4" type="ORF">DAKH74_023250</name>
</gene>
<dbReference type="Proteomes" id="UP001377567">
    <property type="component" value="Unassembled WGS sequence"/>
</dbReference>
<comment type="caution">
    <text evidence="4">The sequence shown here is derived from an EMBL/GenBank/DDBJ whole genome shotgun (WGS) entry which is preliminary data.</text>
</comment>
<evidence type="ECO:0000259" key="3">
    <source>
        <dbReference type="PROSITE" id="PS51820"/>
    </source>
</evidence>
<dbReference type="Gene3D" id="2.60.120.1560">
    <property type="match status" value="1"/>
</dbReference>
<accession>A0AAV5RVP2</accession>
<evidence type="ECO:0000256" key="1">
    <source>
        <dbReference type="SAM" id="MobiDB-lite"/>
    </source>
</evidence>
<protein>
    <recommendedName>
        <fullName evidence="3">PA14 domain-containing protein</fullName>
    </recommendedName>
</protein>
<feature type="region of interest" description="Disordered" evidence="1">
    <location>
        <begin position="325"/>
        <end position="355"/>
    </location>
</feature>
<dbReference type="AlphaFoldDB" id="A0AAV5RVP2"/>
<evidence type="ECO:0000313" key="4">
    <source>
        <dbReference type="EMBL" id="GMM55709.1"/>
    </source>
</evidence>
<keyword evidence="2" id="KW-0732">Signal</keyword>
<evidence type="ECO:0000313" key="5">
    <source>
        <dbReference type="Proteomes" id="UP001377567"/>
    </source>
</evidence>
<name>A0AAV5RVP2_MAUHU</name>
<keyword evidence="5" id="KW-1185">Reference proteome</keyword>
<organism evidence="4 5">
    <name type="scientific">Maudiozyma humilis</name>
    <name type="common">Sour dough yeast</name>
    <name type="synonym">Kazachstania humilis</name>
    <dbReference type="NCBI Taxonomy" id="51915"/>
    <lineage>
        <taxon>Eukaryota</taxon>
        <taxon>Fungi</taxon>
        <taxon>Dikarya</taxon>
        <taxon>Ascomycota</taxon>
        <taxon>Saccharomycotina</taxon>
        <taxon>Saccharomycetes</taxon>
        <taxon>Saccharomycetales</taxon>
        <taxon>Saccharomycetaceae</taxon>
        <taxon>Maudiozyma</taxon>
    </lineage>
</organism>
<dbReference type="Pfam" id="PF07691">
    <property type="entry name" value="PA14"/>
    <property type="match status" value="1"/>
</dbReference>
<feature type="signal peptide" evidence="2">
    <location>
        <begin position="1"/>
        <end position="27"/>
    </location>
</feature>
<dbReference type="EMBL" id="BTGD01000006">
    <property type="protein sequence ID" value="GMM55709.1"/>
    <property type="molecule type" value="Genomic_DNA"/>
</dbReference>
<proteinExistence type="predicted"/>
<dbReference type="InterPro" id="IPR037524">
    <property type="entry name" value="PA14/GLEYA"/>
</dbReference>
<evidence type="ECO:0000256" key="2">
    <source>
        <dbReference type="SAM" id="SignalP"/>
    </source>
</evidence>
<dbReference type="PROSITE" id="PS51820">
    <property type="entry name" value="PA14"/>
    <property type="match status" value="1"/>
</dbReference>
<sequence length="749" mass="77891">MYFRFKPMELISALLVTLILLCNYGNAQIADCKMNYMAPTPPGFMYMLYPLPMNGVPVFFDGLTPLDMVYRFYFLGQPLYTGTSTNMALQLNLAVPNNTVVQGTVYGNAITVSNFTMNGDGWLKVPVTGEYTFMIESDYAASFYLSNDTASECASDFYGASGYSVFYLGSSVTQPQYQKTTGKVYLYAGIPYRTIFSYIHMSGSLDFAISMIGPDNKYYPDIALLMTQLDPWSNAVVKPTLDYTREMVSSYVPWSGTTTSFISVTSTATTGTDGNLTVTSVFYYATPTTTEVPSSSSMLLTSSAEGSTVSISSVTSSVLPSVTASDITPSSSSSVLSLPTSSSSLNSSSSLVDVTSPETGSIISSVTESGTNSSSASSIIFESSSIETSTGSVSPVITDSISGIESVTTSEINSIPPTSSELLLQTSSTLGAIVSSSTVVTAVQSARIGAMNSGDVSSGVSSLSSVPTTLISITSIRSSSSSTENQVSEYSVVSKTFLFSNSSTSASVSSSTASLSAVSSVISSDDNQNGEAGNARMLSSELFVSSKTLSNKQASSGEPSAIPVAYGTNSDILSSKTVSASSAIATGYTNGPATLIGAPPMTITEFKKNGVQTETLPTAITTVVDKDTVILLINTCTTCSSGRTTKTIDLPTNNGNVHAASTGYVNVETTAVQPVLAAGPPVATITLGQANSAALAPEDNAGISVSHIQTAVYLSSTHSIAEVAANGAVLPNINGFMGVLMIFAGILFI</sequence>
<feature type="domain" description="PA14" evidence="3">
    <location>
        <begin position="64"/>
        <end position="225"/>
    </location>
</feature>